<evidence type="ECO:0000313" key="2">
    <source>
        <dbReference type="Proteomes" id="UP000616151"/>
    </source>
</evidence>
<name>A0ACC5R3Q6_9HYPH</name>
<accession>A0ACC5R3Q6</accession>
<dbReference type="Proteomes" id="UP000616151">
    <property type="component" value="Unassembled WGS sequence"/>
</dbReference>
<keyword evidence="2" id="KW-1185">Reference proteome</keyword>
<proteinExistence type="predicted"/>
<gene>
    <name evidence="1" type="ORF">JHL16_12900</name>
</gene>
<protein>
    <submittedName>
        <fullName evidence="1">Helix-turn-helix transcriptional regulator</fullName>
    </submittedName>
</protein>
<dbReference type="EMBL" id="JAENHL010000007">
    <property type="protein sequence ID" value="MBK1867247.1"/>
    <property type="molecule type" value="Genomic_DNA"/>
</dbReference>
<organism evidence="1 2">
    <name type="scientific">Taklimakanibacter albus</name>
    <dbReference type="NCBI Taxonomy" id="2800327"/>
    <lineage>
        <taxon>Bacteria</taxon>
        <taxon>Pseudomonadati</taxon>
        <taxon>Pseudomonadota</taxon>
        <taxon>Alphaproteobacteria</taxon>
        <taxon>Hyphomicrobiales</taxon>
        <taxon>Aestuariivirgaceae</taxon>
        <taxon>Taklimakanibacter</taxon>
    </lineage>
</organism>
<reference evidence="1" key="1">
    <citation type="submission" date="2021-01" db="EMBL/GenBank/DDBJ databases">
        <authorList>
            <person name="Sun Q."/>
        </authorList>
    </citation>
    <scope>NUCLEOTIDE SEQUENCE</scope>
    <source>
        <strain evidence="1">YIM B02566</strain>
    </source>
</reference>
<sequence>MIRSDGGSAHEDLVDGIYEAAVLPEFWPQVLRGFAEVAECRAAALVATRAGSFKWIGCSPLAEELARQHYSFPGGADRSRRLMAMNRAGFVGDHEVYTETEMLTEPLYAEYLIPTGFGRGIATAINVPTGDTIILSAEGDYRLGPFTPAIFQSLDGLRPHLARSALVAARLAFERARTAVETLSGLGLAACAVSRAGTVVVANTEFEAAKALWTTRGRNRIALTDRRADEMLGEALGLIATGLGVRSLPLVPEEDAPPAVLHVVPIRRAAHDLFGQAAAILVLTTASTVPTEATPLLQALFDLSPVEAVVAARVAAGQTAEQIARADGKSVETVRNQLKSVLGKTGCRRQVDLARLLAQLAPAR</sequence>
<comment type="caution">
    <text evidence="1">The sequence shown here is derived from an EMBL/GenBank/DDBJ whole genome shotgun (WGS) entry which is preliminary data.</text>
</comment>
<evidence type="ECO:0000313" key="1">
    <source>
        <dbReference type="EMBL" id="MBK1867247.1"/>
    </source>
</evidence>